<organism evidence="1 2">
    <name type="scientific">Williamsia serinedens</name>
    <dbReference type="NCBI Taxonomy" id="391736"/>
    <lineage>
        <taxon>Bacteria</taxon>
        <taxon>Bacillati</taxon>
        <taxon>Actinomycetota</taxon>
        <taxon>Actinomycetes</taxon>
        <taxon>Mycobacteriales</taxon>
        <taxon>Nocardiaceae</taxon>
        <taxon>Williamsia</taxon>
    </lineage>
</organism>
<accession>A0ABT1H780</accession>
<gene>
    <name evidence="1" type="ORF">LX12_002832</name>
</gene>
<evidence type="ECO:0000313" key="2">
    <source>
        <dbReference type="Proteomes" id="UP001205740"/>
    </source>
</evidence>
<keyword evidence="2" id="KW-1185">Reference proteome</keyword>
<protein>
    <submittedName>
        <fullName evidence="1">Uncharacterized conserved protein YjgD, DUF1641 family</fullName>
    </submittedName>
</protein>
<comment type="caution">
    <text evidence="1">The sequence shown here is derived from an EMBL/GenBank/DDBJ whole genome shotgun (WGS) entry which is preliminary data.</text>
</comment>
<dbReference type="RefSeq" id="WP_253655226.1">
    <property type="nucleotide sequence ID" value="NZ_BAAAOE010000001.1"/>
</dbReference>
<dbReference type="Proteomes" id="UP001205740">
    <property type="component" value="Unassembled WGS sequence"/>
</dbReference>
<name>A0ABT1H780_9NOCA</name>
<reference evidence="1 2" key="1">
    <citation type="submission" date="2022-06" db="EMBL/GenBank/DDBJ databases">
        <title>Genomic Encyclopedia of Archaeal and Bacterial Type Strains, Phase II (KMG-II): from individual species to whole genera.</title>
        <authorList>
            <person name="Goeker M."/>
        </authorList>
    </citation>
    <scope>NUCLEOTIDE SEQUENCE [LARGE SCALE GENOMIC DNA]</scope>
    <source>
        <strain evidence="1 2">DSM 45037</strain>
    </source>
</reference>
<evidence type="ECO:0000313" key="1">
    <source>
        <dbReference type="EMBL" id="MCP2161633.1"/>
    </source>
</evidence>
<proteinExistence type="predicted"/>
<dbReference type="InterPro" id="IPR012440">
    <property type="entry name" value="DUF1641"/>
</dbReference>
<dbReference type="Pfam" id="PF07849">
    <property type="entry name" value="DUF1641"/>
    <property type="match status" value="1"/>
</dbReference>
<sequence>MARSLAYTPPTPPDTAAHDELDDLVDALHESGLLRALAGGARAYPTLLHTLLDAIDADTLRAGVALAGGLADLDPEEAERLAGGIRKARTDATAAAAARPEGPVSLAKRLRDPDTRRGLSAALAALAAIGAALGPEKR</sequence>
<dbReference type="EMBL" id="JAMTCG010000005">
    <property type="protein sequence ID" value="MCP2161633.1"/>
    <property type="molecule type" value="Genomic_DNA"/>
</dbReference>